<dbReference type="Proteomes" id="UP000192501">
    <property type="component" value="Unassembled WGS sequence"/>
</dbReference>
<protein>
    <submittedName>
        <fullName evidence="2">Uncharacterized protein</fullName>
    </submittedName>
</protein>
<evidence type="ECO:0000313" key="2">
    <source>
        <dbReference type="EMBL" id="ORD98602.1"/>
    </source>
</evidence>
<accession>A0A1X0QFS2</accession>
<evidence type="ECO:0000256" key="1">
    <source>
        <dbReference type="SAM" id="MobiDB-lite"/>
    </source>
</evidence>
<dbReference type="VEuPathDB" id="MicrosporidiaDB:A0H76_2214"/>
<comment type="caution">
    <text evidence="2">The sequence shown here is derived from an EMBL/GenBank/DDBJ whole genome shotgun (WGS) entry which is preliminary data.</text>
</comment>
<feature type="region of interest" description="Disordered" evidence="1">
    <location>
        <begin position="21"/>
        <end position="43"/>
    </location>
</feature>
<proteinExistence type="predicted"/>
<sequence>MKFFKLIRFVVGSDLEEADDKLETTNVNDSKDNESSNNDSSDIKSKSLIKKELIKQNPILEKDEIDLNNQRTVITDQKLKKRRRNFTVKKTTERFRK</sequence>
<dbReference type="AlphaFoldDB" id="A0A1X0QFS2"/>
<name>A0A1X0QFS2_9MICR</name>
<evidence type="ECO:0000313" key="3">
    <source>
        <dbReference type="Proteomes" id="UP000192501"/>
    </source>
</evidence>
<dbReference type="EMBL" id="LTAI01000563">
    <property type="protein sequence ID" value="ORD98602.1"/>
    <property type="molecule type" value="Genomic_DNA"/>
</dbReference>
<dbReference type="VEuPathDB" id="MicrosporidiaDB:HERIO_2275"/>
<organism evidence="2 3">
    <name type="scientific">Hepatospora eriocheir</name>
    <dbReference type="NCBI Taxonomy" id="1081669"/>
    <lineage>
        <taxon>Eukaryota</taxon>
        <taxon>Fungi</taxon>
        <taxon>Fungi incertae sedis</taxon>
        <taxon>Microsporidia</taxon>
        <taxon>Hepatosporidae</taxon>
        <taxon>Hepatospora</taxon>
    </lineage>
</organism>
<gene>
    <name evidence="2" type="ORF">A0H76_2214</name>
</gene>
<reference evidence="2 3" key="1">
    <citation type="journal article" date="2017" name="Environ. Microbiol.">
        <title>Decay of the glycolytic pathway and adaptation to intranuclear parasitism within Enterocytozoonidae microsporidia.</title>
        <authorList>
            <person name="Wiredu Boakye D."/>
            <person name="Jaroenlak P."/>
            <person name="Prachumwat A."/>
            <person name="Williams T.A."/>
            <person name="Bateman K.S."/>
            <person name="Itsathitphaisarn O."/>
            <person name="Sritunyalucksana K."/>
            <person name="Paszkiewicz K.H."/>
            <person name="Moore K.A."/>
            <person name="Stentiford G.D."/>
            <person name="Williams B.A."/>
        </authorList>
    </citation>
    <scope>NUCLEOTIDE SEQUENCE [LARGE SCALE GENOMIC DNA]</scope>
    <source>
        <strain evidence="3">canceri</strain>
    </source>
</reference>